<dbReference type="PANTHER" id="PTHR33164:SF89">
    <property type="entry name" value="MARR FAMILY REGULATORY PROTEIN"/>
    <property type="match status" value="1"/>
</dbReference>
<accession>Q1QQF1</accession>
<dbReference type="SUPFAM" id="SSF46785">
    <property type="entry name" value="Winged helix' DNA-binding domain"/>
    <property type="match status" value="1"/>
</dbReference>
<dbReference type="STRING" id="323097.Nham_0658"/>
<dbReference type="PROSITE" id="PS50995">
    <property type="entry name" value="HTH_MARR_2"/>
    <property type="match status" value="1"/>
</dbReference>
<dbReference type="AlphaFoldDB" id="Q1QQF1"/>
<dbReference type="OrthoDB" id="5522755at2"/>
<sequence length="191" mass="20280">MSSAALETAYLIGRLDRLARSGVNVAGLNPAQWEALRYLSRANRFSRTPAALADYAGSTRGTISQTLIALEQKGLASRQASRRDGRSVELALTRRGEAVLRNDPLKRLAGDIAVATGGDPGALLATLQAILSATIARNDGRAFGICRTCRYFRCNAEPTSASPHHCSLLDEPLSDADSGAICQEHDDEAAA</sequence>
<dbReference type="InterPro" id="IPR039422">
    <property type="entry name" value="MarR/SlyA-like"/>
</dbReference>
<dbReference type="PANTHER" id="PTHR33164">
    <property type="entry name" value="TRANSCRIPTIONAL REGULATOR, MARR FAMILY"/>
    <property type="match status" value="1"/>
</dbReference>
<dbReference type="EMBL" id="CP000319">
    <property type="protein sequence ID" value="ABE61546.1"/>
    <property type="molecule type" value="Genomic_DNA"/>
</dbReference>
<protein>
    <submittedName>
        <fullName evidence="2">Transcriptional regulator, MarR family</fullName>
    </submittedName>
</protein>
<dbReference type="RefSeq" id="WP_011509250.1">
    <property type="nucleotide sequence ID" value="NC_007964.1"/>
</dbReference>
<dbReference type="KEGG" id="nha:Nham_0658"/>
<gene>
    <name evidence="2" type="ordered locus">Nham_0658</name>
</gene>
<name>Q1QQF1_NITHX</name>
<organism evidence="2 3">
    <name type="scientific">Nitrobacter hamburgensis (strain DSM 10229 / NCIMB 13809 / X14)</name>
    <dbReference type="NCBI Taxonomy" id="323097"/>
    <lineage>
        <taxon>Bacteria</taxon>
        <taxon>Pseudomonadati</taxon>
        <taxon>Pseudomonadota</taxon>
        <taxon>Alphaproteobacteria</taxon>
        <taxon>Hyphomicrobiales</taxon>
        <taxon>Nitrobacteraceae</taxon>
        <taxon>Nitrobacter</taxon>
    </lineage>
</organism>
<dbReference type="InterPro" id="IPR036390">
    <property type="entry name" value="WH_DNA-bd_sf"/>
</dbReference>
<dbReference type="InterPro" id="IPR000835">
    <property type="entry name" value="HTH_MarR-typ"/>
</dbReference>
<keyword evidence="3" id="KW-1185">Reference proteome</keyword>
<evidence type="ECO:0000313" key="2">
    <source>
        <dbReference type="EMBL" id="ABE61546.1"/>
    </source>
</evidence>
<proteinExistence type="predicted"/>
<dbReference type="Pfam" id="PF12802">
    <property type="entry name" value="MarR_2"/>
    <property type="match status" value="1"/>
</dbReference>
<evidence type="ECO:0000259" key="1">
    <source>
        <dbReference type="PROSITE" id="PS50995"/>
    </source>
</evidence>
<feature type="domain" description="HTH marR-type" evidence="1">
    <location>
        <begin position="1"/>
        <end position="136"/>
    </location>
</feature>
<reference evidence="2 3" key="1">
    <citation type="submission" date="2006-03" db="EMBL/GenBank/DDBJ databases">
        <title>Complete sequence of chromosome of Nitrobacter hamburgensis X14.</title>
        <authorList>
            <consortium name="US DOE Joint Genome Institute"/>
            <person name="Copeland A."/>
            <person name="Lucas S."/>
            <person name="Lapidus A."/>
            <person name="Barry K."/>
            <person name="Detter J.C."/>
            <person name="Glavina del Rio T."/>
            <person name="Hammon N."/>
            <person name="Israni S."/>
            <person name="Dalin E."/>
            <person name="Tice H."/>
            <person name="Pitluck S."/>
            <person name="Chain P."/>
            <person name="Malfatti S."/>
            <person name="Shin M."/>
            <person name="Vergez L."/>
            <person name="Schmutz J."/>
            <person name="Larimer F."/>
            <person name="Land M."/>
            <person name="Hauser L."/>
            <person name="Kyrpides N."/>
            <person name="Ivanova N."/>
            <person name="Ward B."/>
            <person name="Arp D."/>
            <person name="Klotz M."/>
            <person name="Stein L."/>
            <person name="O'Mullan G."/>
            <person name="Starkenburg S."/>
            <person name="Sayavedra L."/>
            <person name="Poret-Peterson A.T."/>
            <person name="Gentry M.E."/>
            <person name="Bruce D."/>
            <person name="Richardson P."/>
        </authorList>
    </citation>
    <scope>NUCLEOTIDE SEQUENCE [LARGE SCALE GENOMIC DNA]</scope>
    <source>
        <strain evidence="3">DSM 10229 / NCIMB 13809 / X14</strain>
    </source>
</reference>
<dbReference type="eggNOG" id="COG1846">
    <property type="taxonomic scope" value="Bacteria"/>
</dbReference>
<dbReference type="HOGENOM" id="CLU_089893_3_0_5"/>
<dbReference type="Proteomes" id="UP000001953">
    <property type="component" value="Chromosome"/>
</dbReference>
<evidence type="ECO:0000313" key="3">
    <source>
        <dbReference type="Proteomes" id="UP000001953"/>
    </source>
</evidence>
<dbReference type="SMART" id="SM00347">
    <property type="entry name" value="HTH_MARR"/>
    <property type="match status" value="1"/>
</dbReference>
<dbReference type="Gene3D" id="1.10.10.10">
    <property type="entry name" value="Winged helix-like DNA-binding domain superfamily/Winged helix DNA-binding domain"/>
    <property type="match status" value="1"/>
</dbReference>
<dbReference type="InterPro" id="IPR036388">
    <property type="entry name" value="WH-like_DNA-bd_sf"/>
</dbReference>
<dbReference type="GO" id="GO:0003700">
    <property type="term" value="F:DNA-binding transcription factor activity"/>
    <property type="evidence" value="ECO:0007669"/>
    <property type="project" value="InterPro"/>
</dbReference>
<dbReference type="GO" id="GO:0006950">
    <property type="term" value="P:response to stress"/>
    <property type="evidence" value="ECO:0007669"/>
    <property type="project" value="TreeGrafter"/>
</dbReference>